<dbReference type="Proteomes" id="UP000683511">
    <property type="component" value="Chromosome"/>
</dbReference>
<evidence type="ECO:0000313" key="1">
    <source>
        <dbReference type="EMBL" id="QXE25664.1"/>
    </source>
</evidence>
<accession>A0A975Y6V7</accession>
<protein>
    <recommendedName>
        <fullName evidence="3">DUF4238 domain-containing protein</fullName>
    </recommendedName>
</protein>
<gene>
    <name evidence="1" type="ORF">B6N60_04384</name>
</gene>
<evidence type="ECO:0000313" key="2">
    <source>
        <dbReference type="Proteomes" id="UP000683511"/>
    </source>
</evidence>
<keyword evidence="2" id="KW-1185">Reference proteome</keyword>
<dbReference type="AlphaFoldDB" id="A0A975Y6V7"/>
<dbReference type="KEGG" id="rsin:B6N60_04384"/>
<name>A0A975Y6V7_9NOST</name>
<dbReference type="EMBL" id="CP021056">
    <property type="protein sequence ID" value="QXE25664.1"/>
    <property type="molecule type" value="Genomic_DNA"/>
</dbReference>
<dbReference type="Pfam" id="PF14022">
    <property type="entry name" value="DUF4238"/>
    <property type="match status" value="1"/>
</dbReference>
<dbReference type="InterPro" id="IPR025332">
    <property type="entry name" value="DUF4238"/>
</dbReference>
<organism evidence="1 2">
    <name type="scientific">Richelia sinica FACHB-800</name>
    <dbReference type="NCBI Taxonomy" id="1357546"/>
    <lineage>
        <taxon>Bacteria</taxon>
        <taxon>Bacillati</taxon>
        <taxon>Cyanobacteriota</taxon>
        <taxon>Cyanophyceae</taxon>
        <taxon>Nostocales</taxon>
        <taxon>Nostocaceae</taxon>
        <taxon>Richelia</taxon>
    </lineage>
</organism>
<proteinExistence type="predicted"/>
<dbReference type="RefSeq" id="WP_190605237.1">
    <property type="nucleotide sequence ID" value="NZ_CP021056.1"/>
</dbReference>
<sequence>MSKVINQHYVPQSYLKNFSLHNSQVFVFDKLNQKIFTSHVKNVASERFFNDFPGDATQLKKIQMMEELYSQLEMKQNRFLRHIKKKINNIFDLRFHHNKSEKAYLTNILTREQRNDLACITAIQFLRTKKFRNFLFEIQQNQVTKTLISEILEQSSFDFIKQFQVINDMQFNPNQFDWIEDFIVEQSTKNIDYIYKDCLSVVHAKFIMTYYDKVAKIFDNHIWIIGINNTEQHLFTSDNPVVSHAHLSSNGIASEGIEIVFPIDGKLILIMKDKLYFNEYIDRNNRLIILKSNDVDYYNSLQVYNSNRQIFCSQNMFSLAREICQQKPEICSQNII</sequence>
<evidence type="ECO:0008006" key="3">
    <source>
        <dbReference type="Google" id="ProtNLM"/>
    </source>
</evidence>
<reference evidence="1" key="1">
    <citation type="submission" date="2017-04" db="EMBL/GenBank/DDBJ databases">
        <title>Genome deletions in a multicellular cyanobacterial endosymbiont for morphological adaptation in marine diatoms.</title>
        <authorList>
            <person name="Wang Y."/>
            <person name="Gao H."/>
            <person name="Li R."/>
            <person name="Xu X."/>
        </authorList>
    </citation>
    <scope>NUCLEOTIDE SEQUENCE</scope>
    <source>
        <strain evidence="1">FACHB 800</strain>
    </source>
</reference>